<evidence type="ECO:0000256" key="1">
    <source>
        <dbReference type="SAM" id="MobiDB-lite"/>
    </source>
</evidence>
<dbReference type="InterPro" id="IPR001478">
    <property type="entry name" value="PDZ"/>
</dbReference>
<dbReference type="GO" id="GO:0019901">
    <property type="term" value="F:protein kinase binding"/>
    <property type="evidence" value="ECO:0007669"/>
    <property type="project" value="TreeGrafter"/>
</dbReference>
<gene>
    <name evidence="3" type="ORF">LOTGIDRAFT_174742</name>
</gene>
<dbReference type="FunFam" id="2.30.42.10:FF:000074">
    <property type="entry name" value="protein scribble homolog isoform X2"/>
    <property type="match status" value="1"/>
</dbReference>
<dbReference type="CTD" id="20242872"/>
<dbReference type="RefSeq" id="XP_009052628.1">
    <property type="nucleotide sequence ID" value="XM_009054380.1"/>
</dbReference>
<feature type="region of interest" description="Disordered" evidence="1">
    <location>
        <begin position="163"/>
        <end position="190"/>
    </location>
</feature>
<dbReference type="STRING" id="225164.V4C533"/>
<feature type="compositionally biased region" description="Low complexity" evidence="1">
    <location>
        <begin position="227"/>
        <end position="239"/>
    </location>
</feature>
<protein>
    <recommendedName>
        <fullName evidence="2">PDZ domain-containing protein</fullName>
    </recommendedName>
</protein>
<dbReference type="GO" id="GO:0043113">
    <property type="term" value="P:receptor clustering"/>
    <property type="evidence" value="ECO:0007669"/>
    <property type="project" value="TreeGrafter"/>
</dbReference>
<feature type="region of interest" description="Disordered" evidence="1">
    <location>
        <begin position="77"/>
        <end position="121"/>
    </location>
</feature>
<dbReference type="KEGG" id="lgi:LOTGIDRAFT_174742"/>
<dbReference type="GO" id="GO:0016323">
    <property type="term" value="C:basolateral plasma membrane"/>
    <property type="evidence" value="ECO:0007669"/>
    <property type="project" value="TreeGrafter"/>
</dbReference>
<dbReference type="EMBL" id="KB201402">
    <property type="protein sequence ID" value="ESO96699.1"/>
    <property type="molecule type" value="Genomic_DNA"/>
</dbReference>
<proteinExistence type="predicted"/>
<feature type="region of interest" description="Disordered" evidence="1">
    <location>
        <begin position="216"/>
        <end position="243"/>
    </location>
</feature>
<dbReference type="PROSITE" id="PS50106">
    <property type="entry name" value="PDZ"/>
    <property type="match status" value="3"/>
</dbReference>
<dbReference type="Gene3D" id="2.30.42.10">
    <property type="match status" value="3"/>
</dbReference>
<dbReference type="SMART" id="SM00228">
    <property type="entry name" value="PDZ"/>
    <property type="match status" value="3"/>
</dbReference>
<feature type="domain" description="PDZ" evidence="2">
    <location>
        <begin position="344"/>
        <end position="433"/>
    </location>
</feature>
<dbReference type="OMA" id="FAIMERS"/>
<dbReference type="AlphaFoldDB" id="V4C533"/>
<dbReference type="Proteomes" id="UP000030746">
    <property type="component" value="Unassembled WGS sequence"/>
</dbReference>
<name>V4C533_LOTGI</name>
<dbReference type="GO" id="GO:0098609">
    <property type="term" value="P:cell-cell adhesion"/>
    <property type="evidence" value="ECO:0007669"/>
    <property type="project" value="TreeGrafter"/>
</dbReference>
<dbReference type="GO" id="GO:0097120">
    <property type="term" value="P:receptor localization to synapse"/>
    <property type="evidence" value="ECO:0007669"/>
    <property type="project" value="TreeGrafter"/>
</dbReference>
<reference evidence="3 4" key="1">
    <citation type="journal article" date="2013" name="Nature">
        <title>Insights into bilaterian evolution from three spiralian genomes.</title>
        <authorList>
            <person name="Simakov O."/>
            <person name="Marletaz F."/>
            <person name="Cho S.J."/>
            <person name="Edsinger-Gonzales E."/>
            <person name="Havlak P."/>
            <person name="Hellsten U."/>
            <person name="Kuo D.H."/>
            <person name="Larsson T."/>
            <person name="Lv J."/>
            <person name="Arendt D."/>
            <person name="Savage R."/>
            <person name="Osoegawa K."/>
            <person name="de Jong P."/>
            <person name="Grimwood J."/>
            <person name="Chapman J.A."/>
            <person name="Shapiro H."/>
            <person name="Aerts A."/>
            <person name="Otillar R.P."/>
            <person name="Terry A.Y."/>
            <person name="Boore J.L."/>
            <person name="Grigoriev I.V."/>
            <person name="Lindberg D.R."/>
            <person name="Seaver E.C."/>
            <person name="Weisblat D.A."/>
            <person name="Putnam N.H."/>
            <person name="Rokhsar D.S."/>
        </authorList>
    </citation>
    <scope>NUCLEOTIDE SEQUENCE [LARGE SCALE GENOMIC DNA]</scope>
</reference>
<feature type="region of interest" description="Disordered" evidence="1">
    <location>
        <begin position="288"/>
        <end position="309"/>
    </location>
</feature>
<feature type="domain" description="PDZ" evidence="2">
    <location>
        <begin position="440"/>
        <end position="532"/>
    </location>
</feature>
<dbReference type="HOGENOM" id="CLU_391436_0_0_1"/>
<keyword evidence="4" id="KW-1185">Reference proteome</keyword>
<dbReference type="CDD" id="cd06701">
    <property type="entry name" value="PDZ4_Scribble-like"/>
    <property type="match status" value="1"/>
</dbReference>
<feature type="compositionally biased region" description="Polar residues" evidence="1">
    <location>
        <begin position="78"/>
        <end position="89"/>
    </location>
</feature>
<dbReference type="GeneID" id="20242872"/>
<organism evidence="3 4">
    <name type="scientific">Lottia gigantea</name>
    <name type="common">Giant owl limpet</name>
    <dbReference type="NCBI Taxonomy" id="225164"/>
    <lineage>
        <taxon>Eukaryota</taxon>
        <taxon>Metazoa</taxon>
        <taxon>Spiralia</taxon>
        <taxon>Lophotrochozoa</taxon>
        <taxon>Mollusca</taxon>
        <taxon>Gastropoda</taxon>
        <taxon>Patellogastropoda</taxon>
        <taxon>Lottioidea</taxon>
        <taxon>Lottiidae</taxon>
        <taxon>Lottia</taxon>
    </lineage>
</organism>
<sequence length="705" mass="75999">MCLLTCQFRLNAIYVSRITENGAAHHQGKLLVGDRIISINGVDVTDARHDQAVVLLSGSEPKVELVVYREMMVPKSDTVPTDSKLTPTTAHPRIDWNKVSPGKDSSLITASQSPTLSSPNQSFEYGQKMASQVATEPRAYSPKPVIIQAPTLQAPQTVTITAPSLSPKVSPKAPLSSDWTTPPTAIQPPRFVYPGKSPTIQAPPAVTIKSPNITLDNKENISPKYTVNNNSYSVSNKSDSVSRTEASKSDFLNKFKSVEHHHVAPPSAINQTLVLDTSVNSKNDLNHTTGISLSTSPSPTTSFSPTSSYPTETLTEVVERENGGLGFSIAGGRGATPFKGNDNEIIINKAGGPLGLSIVGGSDHSSQPFGADQPGIFVSKIVKDGAACKTNLKIGDRILAVNGKDVTRATHQEAVMELIAPTHQIKLQVRHDPPPQGLHELVVIKLPGEKLGMSIKGGLKNYPANPSDRNDEGIFISRINDDGAVARDKRLSVGQRILEVNGQSLLGASHQEAVRALRSVGEKMSIMVCEGYDPSQSNSELSSPGSPVGFFASSRQGSVSSIDREDQDTAAIRKEVEMLHESAEWETEDSITMEKLRREREEVIKRFPADFSDETTATTQQLQLEHAQIKGPESPDKSTVIEQVPALPKSKPPVPAKRGAKPPVPPKTSGIPHVDSPEEPTDPRLQSKHPAGKHLLQKKETIEQV</sequence>
<dbReference type="InterPro" id="IPR036034">
    <property type="entry name" value="PDZ_sf"/>
</dbReference>
<dbReference type="PANTHER" id="PTHR23119">
    <property type="entry name" value="DISCS LARGE"/>
    <property type="match status" value="1"/>
</dbReference>
<dbReference type="InterPro" id="IPR050614">
    <property type="entry name" value="Synaptic_Scaffolding_LAP-MAGUK"/>
</dbReference>
<dbReference type="Pfam" id="PF00595">
    <property type="entry name" value="PDZ"/>
    <property type="match status" value="3"/>
</dbReference>
<dbReference type="CDD" id="cd06702">
    <property type="entry name" value="PDZ3_Scribble-like"/>
    <property type="match status" value="1"/>
</dbReference>
<dbReference type="SUPFAM" id="SSF50156">
    <property type="entry name" value="PDZ domain-like"/>
    <property type="match status" value="3"/>
</dbReference>
<feature type="compositionally biased region" description="Polar residues" evidence="1">
    <location>
        <begin position="106"/>
        <end position="121"/>
    </location>
</feature>
<dbReference type="GO" id="GO:0045197">
    <property type="term" value="P:establishment or maintenance of epithelial cell apical/basal polarity"/>
    <property type="evidence" value="ECO:0007669"/>
    <property type="project" value="TreeGrafter"/>
</dbReference>
<dbReference type="PANTHER" id="PTHR23119:SF44">
    <property type="entry name" value="PROTEIN LAP4"/>
    <property type="match status" value="1"/>
</dbReference>
<dbReference type="GO" id="GO:0005912">
    <property type="term" value="C:adherens junction"/>
    <property type="evidence" value="ECO:0007669"/>
    <property type="project" value="TreeGrafter"/>
</dbReference>
<evidence type="ECO:0000313" key="3">
    <source>
        <dbReference type="EMBL" id="ESO96699.1"/>
    </source>
</evidence>
<feature type="region of interest" description="Disordered" evidence="1">
    <location>
        <begin position="627"/>
        <end position="705"/>
    </location>
</feature>
<feature type="domain" description="PDZ" evidence="2">
    <location>
        <begin position="8"/>
        <end position="71"/>
    </location>
</feature>
<dbReference type="OrthoDB" id="2187496at2759"/>
<feature type="compositionally biased region" description="Basic residues" evidence="1">
    <location>
        <begin position="686"/>
        <end position="696"/>
    </location>
</feature>
<evidence type="ECO:0000313" key="4">
    <source>
        <dbReference type="Proteomes" id="UP000030746"/>
    </source>
</evidence>
<evidence type="ECO:0000259" key="2">
    <source>
        <dbReference type="PROSITE" id="PS50106"/>
    </source>
</evidence>
<accession>V4C533</accession>